<keyword evidence="4 6" id="KW-1133">Transmembrane helix</keyword>
<dbReference type="Pfam" id="PF03631">
    <property type="entry name" value="Virul_fac_BrkB"/>
    <property type="match status" value="1"/>
</dbReference>
<dbReference type="InterPro" id="IPR017039">
    <property type="entry name" value="Virul_fac_BrkB"/>
</dbReference>
<dbReference type="RefSeq" id="WP_379665300.1">
    <property type="nucleotide sequence ID" value="NZ_JBHULH010000001.1"/>
</dbReference>
<evidence type="ECO:0000313" key="7">
    <source>
        <dbReference type="EMBL" id="MFD2566595.1"/>
    </source>
</evidence>
<name>A0ABW5LP81_9FLAO</name>
<dbReference type="EMBL" id="JBHULH010000001">
    <property type="protein sequence ID" value="MFD2566595.1"/>
    <property type="molecule type" value="Genomic_DNA"/>
</dbReference>
<feature type="transmembrane region" description="Helical" evidence="6">
    <location>
        <begin position="24"/>
        <end position="47"/>
    </location>
</feature>
<evidence type="ECO:0000256" key="3">
    <source>
        <dbReference type="ARBA" id="ARBA00022692"/>
    </source>
</evidence>
<keyword evidence="3 6" id="KW-0812">Transmembrane</keyword>
<reference evidence="8" key="1">
    <citation type="journal article" date="2019" name="Int. J. Syst. Evol. Microbiol.">
        <title>The Global Catalogue of Microorganisms (GCM) 10K type strain sequencing project: providing services to taxonomists for standard genome sequencing and annotation.</title>
        <authorList>
            <consortium name="The Broad Institute Genomics Platform"/>
            <consortium name="The Broad Institute Genome Sequencing Center for Infectious Disease"/>
            <person name="Wu L."/>
            <person name="Ma J."/>
        </authorList>
    </citation>
    <scope>NUCLEOTIDE SEQUENCE [LARGE SCALE GENOMIC DNA]</scope>
    <source>
        <strain evidence="8">KCTC 52127</strain>
    </source>
</reference>
<evidence type="ECO:0000256" key="6">
    <source>
        <dbReference type="SAM" id="Phobius"/>
    </source>
</evidence>
<organism evidence="7 8">
    <name type="scientific">Pseudotenacibaculum haliotis</name>
    <dbReference type="NCBI Taxonomy" id="1862138"/>
    <lineage>
        <taxon>Bacteria</taxon>
        <taxon>Pseudomonadati</taxon>
        <taxon>Bacteroidota</taxon>
        <taxon>Flavobacteriia</taxon>
        <taxon>Flavobacteriales</taxon>
        <taxon>Flavobacteriaceae</taxon>
        <taxon>Pseudotenacibaculum</taxon>
    </lineage>
</organism>
<keyword evidence="8" id="KW-1185">Reference proteome</keyword>
<dbReference type="PANTHER" id="PTHR30213:SF1">
    <property type="entry name" value="INNER MEMBRANE PROTEIN YHJD"/>
    <property type="match status" value="1"/>
</dbReference>
<feature type="transmembrane region" description="Helical" evidence="6">
    <location>
        <begin position="237"/>
        <end position="261"/>
    </location>
</feature>
<evidence type="ECO:0000256" key="1">
    <source>
        <dbReference type="ARBA" id="ARBA00004651"/>
    </source>
</evidence>
<gene>
    <name evidence="7" type="ORF">ACFSRZ_04380</name>
</gene>
<protein>
    <submittedName>
        <fullName evidence="7">YihY/virulence factor BrkB family protein</fullName>
    </submittedName>
</protein>
<feature type="transmembrane region" description="Helical" evidence="6">
    <location>
        <begin position="169"/>
        <end position="190"/>
    </location>
</feature>
<feature type="transmembrane region" description="Helical" evidence="6">
    <location>
        <begin position="133"/>
        <end position="157"/>
    </location>
</feature>
<keyword evidence="5 6" id="KW-0472">Membrane</keyword>
<evidence type="ECO:0000256" key="5">
    <source>
        <dbReference type="ARBA" id="ARBA00023136"/>
    </source>
</evidence>
<dbReference type="PANTHER" id="PTHR30213">
    <property type="entry name" value="INNER MEMBRANE PROTEIN YHJD"/>
    <property type="match status" value="1"/>
</dbReference>
<dbReference type="NCBIfam" id="TIGR00765">
    <property type="entry name" value="yihY_not_rbn"/>
    <property type="match status" value="1"/>
</dbReference>
<feature type="transmembrane region" description="Helical" evidence="6">
    <location>
        <begin position="202"/>
        <end position="225"/>
    </location>
</feature>
<dbReference type="PIRSF" id="PIRSF035875">
    <property type="entry name" value="RNase_BN"/>
    <property type="match status" value="1"/>
</dbReference>
<sequence>MFRFLGTVFNHFFSNNTFQKGASLAYYAVFSLLPMIIILVSLLGIVFGKQAVSGEIYTQLKDTLGSDAALQIQDIIKNQHIHHNNVLTTTIGFVTLIFSASGMFSQIHNSFNSMWNIKAKPKNSVIRYLKKHLFSFFLLISLFLIILVSATLNSFLIKYEAGLHPDYQFLAFYEHLVSFLVISLVFFIMFRFMSDAKIYWKAALWGGLVTGLLFTFGKILIGFYVGKSHLSSTFGSASVLAVIMLWVYYTSQIIFLGTSFIKILSEKLGHPIQPKTDAVLIENREVSK</sequence>
<evidence type="ECO:0000256" key="2">
    <source>
        <dbReference type="ARBA" id="ARBA00022475"/>
    </source>
</evidence>
<evidence type="ECO:0000313" key="8">
    <source>
        <dbReference type="Proteomes" id="UP001597508"/>
    </source>
</evidence>
<accession>A0ABW5LP81</accession>
<evidence type="ECO:0000256" key="4">
    <source>
        <dbReference type="ARBA" id="ARBA00022989"/>
    </source>
</evidence>
<proteinExistence type="predicted"/>
<comment type="subcellular location">
    <subcellularLocation>
        <location evidence="1">Cell membrane</location>
        <topology evidence="1">Multi-pass membrane protein</topology>
    </subcellularLocation>
</comment>
<keyword evidence="2" id="KW-1003">Cell membrane</keyword>
<dbReference type="Proteomes" id="UP001597508">
    <property type="component" value="Unassembled WGS sequence"/>
</dbReference>
<comment type="caution">
    <text evidence="7">The sequence shown here is derived from an EMBL/GenBank/DDBJ whole genome shotgun (WGS) entry which is preliminary data.</text>
</comment>